<proteinExistence type="predicted"/>
<dbReference type="Pfam" id="PF07127">
    <property type="entry name" value="Nodulin_late"/>
    <property type="match status" value="1"/>
</dbReference>
<evidence type="ECO:0000313" key="3">
    <source>
        <dbReference type="EMBL" id="RHN45682.1"/>
    </source>
</evidence>
<evidence type="ECO:0000256" key="1">
    <source>
        <dbReference type="SAM" id="Phobius"/>
    </source>
</evidence>
<sequence>MQRGKNMAKTLKFVYVVILFISIFLVLTVYDSKYFQIASPCVNDKDCPQFKNNNVRCRRGFCVNSGGATQKCLGCPSLK</sequence>
<dbReference type="GO" id="GO:0046872">
    <property type="term" value="F:metal ion binding"/>
    <property type="evidence" value="ECO:0007669"/>
    <property type="project" value="InterPro"/>
</dbReference>
<comment type="caution">
    <text evidence="3">The sequence shown here is derived from an EMBL/GenBank/DDBJ whole genome shotgun (WGS) entry which is preliminary data.</text>
</comment>
<reference evidence="3" key="1">
    <citation type="journal article" date="2018" name="Nat. Plants">
        <title>Whole-genome landscape of Medicago truncatula symbiotic genes.</title>
        <authorList>
            <person name="Pecrix Y."/>
            <person name="Gamas P."/>
            <person name="Carrere S."/>
        </authorList>
    </citation>
    <scope>NUCLEOTIDE SEQUENCE</scope>
    <source>
        <tissue evidence="3">Leaves</tissue>
    </source>
</reference>
<organism evidence="3">
    <name type="scientific">Medicago truncatula</name>
    <name type="common">Barrel medic</name>
    <name type="synonym">Medicago tribuloides</name>
    <dbReference type="NCBI Taxonomy" id="3880"/>
    <lineage>
        <taxon>Eukaryota</taxon>
        <taxon>Viridiplantae</taxon>
        <taxon>Streptophyta</taxon>
        <taxon>Embryophyta</taxon>
        <taxon>Tracheophyta</taxon>
        <taxon>Spermatophyta</taxon>
        <taxon>Magnoliopsida</taxon>
        <taxon>eudicotyledons</taxon>
        <taxon>Gunneridae</taxon>
        <taxon>Pentapetalae</taxon>
        <taxon>rosids</taxon>
        <taxon>fabids</taxon>
        <taxon>Fabales</taxon>
        <taxon>Fabaceae</taxon>
        <taxon>Papilionoideae</taxon>
        <taxon>50 kb inversion clade</taxon>
        <taxon>NPAAA clade</taxon>
        <taxon>Hologalegina</taxon>
        <taxon>IRL clade</taxon>
        <taxon>Trifolieae</taxon>
        <taxon>Medicago</taxon>
    </lineage>
</organism>
<keyword evidence="1" id="KW-0472">Membrane</keyword>
<dbReference type="InterPro" id="IPR009810">
    <property type="entry name" value="Nodulin_late_dom"/>
</dbReference>
<dbReference type="EMBL" id="PSQE01000007">
    <property type="protein sequence ID" value="RHN45682.1"/>
    <property type="molecule type" value="Genomic_DNA"/>
</dbReference>
<name>A0A396GX58_MEDTR</name>
<evidence type="ECO:0000259" key="2">
    <source>
        <dbReference type="Pfam" id="PF07127"/>
    </source>
</evidence>
<accession>A0A396GX58</accession>
<feature type="domain" description="Late nodulin" evidence="2">
    <location>
        <begin position="7"/>
        <end position="62"/>
    </location>
</feature>
<dbReference type="Proteomes" id="UP000265566">
    <property type="component" value="Chromosome 7"/>
</dbReference>
<feature type="transmembrane region" description="Helical" evidence="1">
    <location>
        <begin position="12"/>
        <end position="30"/>
    </location>
</feature>
<dbReference type="AlphaFoldDB" id="A0A396GX58"/>
<protein>
    <submittedName>
        <fullName evidence="3">Putative Late nodulin</fullName>
    </submittedName>
</protein>
<gene>
    <name evidence="3" type="ORF">MtrunA17_Chr7g0233991</name>
</gene>
<dbReference type="Gramene" id="rna40065">
    <property type="protein sequence ID" value="RHN45682.1"/>
    <property type="gene ID" value="gene40065"/>
</dbReference>
<keyword evidence="1" id="KW-1133">Transmembrane helix</keyword>
<keyword evidence="1" id="KW-0812">Transmembrane</keyword>